<dbReference type="EMBL" id="OU015584">
    <property type="protein sequence ID" value="CAG5086514.1"/>
    <property type="molecule type" value="Genomic_DNA"/>
</dbReference>
<name>A0A916JQM8_9FLAO</name>
<dbReference type="AlphaFoldDB" id="A0A916JQM8"/>
<dbReference type="Proteomes" id="UP000683507">
    <property type="component" value="Chromosome"/>
</dbReference>
<evidence type="ECO:0000313" key="2">
    <source>
        <dbReference type="Proteomes" id="UP000683507"/>
    </source>
</evidence>
<dbReference type="KEGG" id="ptan:CRYO30217_03153"/>
<dbReference type="RefSeq" id="WP_258543341.1">
    <property type="nucleotide sequence ID" value="NZ_OU015584.1"/>
</dbReference>
<organism evidence="1 2">
    <name type="scientific">Parvicella tangerina</name>
    <dbReference type="NCBI Taxonomy" id="2829795"/>
    <lineage>
        <taxon>Bacteria</taxon>
        <taxon>Pseudomonadati</taxon>
        <taxon>Bacteroidota</taxon>
        <taxon>Flavobacteriia</taxon>
        <taxon>Flavobacteriales</taxon>
        <taxon>Parvicellaceae</taxon>
        <taxon>Parvicella</taxon>
    </lineage>
</organism>
<protein>
    <submittedName>
        <fullName evidence="1">Uncharacterized protein</fullName>
    </submittedName>
</protein>
<keyword evidence="2" id="KW-1185">Reference proteome</keyword>
<proteinExistence type="predicted"/>
<gene>
    <name evidence="1" type="ORF">CRYO30217_03153</name>
</gene>
<sequence length="188" mass="21700">MNKLFLVALIGGILFLNLSRVIGQHREPKIVVITKDQDSIPGNRISYKLLSDDSLVVKRKKGKSDVVIAISNVSHYLYKGSKYLMISQENRQGKVMYSSGNVMLDGKVKLLATSRGNGRIYYVLIDGVYYRVSRPHFSNKVWNKLASCSAFDQEFIHYHDLNKTKKVLLPKHITFWRYMLEFYNDTCE</sequence>
<reference evidence="1" key="1">
    <citation type="submission" date="2021-04" db="EMBL/GenBank/DDBJ databases">
        <authorList>
            <person name="Rodrigo-Torres L."/>
            <person name="Arahal R. D."/>
            <person name="Lucena T."/>
        </authorList>
    </citation>
    <scope>NUCLEOTIDE SEQUENCE</scope>
    <source>
        <strain evidence="1">AS29M-1</strain>
    </source>
</reference>
<evidence type="ECO:0000313" key="1">
    <source>
        <dbReference type="EMBL" id="CAG5086514.1"/>
    </source>
</evidence>
<accession>A0A916JQM8</accession>